<keyword evidence="7" id="KW-0325">Glycoprotein</keyword>
<dbReference type="EMBL" id="HAHN01000223">
    <property type="protein sequence ID" value="SNX34758.1"/>
    <property type="molecule type" value="Transcribed_RNA"/>
</dbReference>
<name>A0A4Q8K2H4_9ARAC</name>
<feature type="chain" id="PRO_5036357419" evidence="8">
    <location>
        <begin position="27"/>
        <end position="397"/>
    </location>
</feature>
<dbReference type="EMBL" id="HAHN01000104">
    <property type="protein sequence ID" value="SNX33612.1"/>
    <property type="molecule type" value="Transcribed_RNA"/>
</dbReference>
<proteinExistence type="predicted"/>
<keyword evidence="6" id="KW-0472">Membrane</keyword>
<keyword evidence="3" id="KW-0808">Transferase</keyword>
<feature type="signal peptide" evidence="8">
    <location>
        <begin position="1"/>
        <end position="26"/>
    </location>
</feature>
<organism evidence="10">
    <name type="scientific">Liphistius thaleban</name>
    <dbReference type="NCBI Taxonomy" id="1905330"/>
    <lineage>
        <taxon>Eukaryota</taxon>
        <taxon>Metazoa</taxon>
        <taxon>Ecdysozoa</taxon>
        <taxon>Arthropoda</taxon>
        <taxon>Chelicerata</taxon>
        <taxon>Arachnida</taxon>
        <taxon>Araneae</taxon>
        <taxon>Mesothelae</taxon>
        <taxon>Liphistiidae</taxon>
        <taxon>Liphistius</taxon>
    </lineage>
</organism>
<keyword evidence="2" id="KW-0328">Glycosyltransferase</keyword>
<keyword evidence="8" id="KW-0732">Signal</keyword>
<dbReference type="Pfam" id="PF04577">
    <property type="entry name" value="Glyco_transf_61"/>
    <property type="match status" value="1"/>
</dbReference>
<comment type="subcellular location">
    <subcellularLocation>
        <location evidence="1">Membrane</location>
        <topology evidence="1">Single-pass membrane protein</topology>
    </subcellularLocation>
</comment>
<dbReference type="PANTHER" id="PTHR20961:SF38">
    <property type="entry name" value="PROTEIN O-LINKED-MANNOSE BETA-1,4-N-ACETYLGLUCOSAMINYLTRANSFERASE 2"/>
    <property type="match status" value="1"/>
</dbReference>
<evidence type="ECO:0000256" key="8">
    <source>
        <dbReference type="SAM" id="SignalP"/>
    </source>
</evidence>
<reference evidence="10" key="1">
    <citation type="submission" date="2017-05" db="EMBL/GenBank/DDBJ databases">
        <authorList>
            <person name="QRISCLOUD D."/>
        </authorList>
    </citation>
    <scope>NUCLEOTIDE SEQUENCE</scope>
</reference>
<sequence length="397" mass="45320">MKFLQKKTFIAVLSFCLTLCLHVVSSENSCNSDDGKACGKSETVSLPGHWPSSYCKVTNVMFHSGNQIIKLNGDVHDLDKCFKVQDIWKFESRTDYQELNSFACDQVFTRGHFFTMYYFHGSNYFHLHYDTLIPLYVALHQQQLKHTQNKEVTLLPSVEATRGEGIDWNTDAFMDYESYWMQMLMTVSKSHRVLPLDRRLTAINKTLCYKEAFLGTPRVNFSDSSLLHSYSNFMKKVLGVENVALDTKKKPKIGLIHRDGRRKILNEDQLIRSVESFATVELTDFSTLSVKEQIQKVQEYNVLIGMNGAGLINGLFLPKTSVAVQLVPYKAQLNVNEYANLLKARGPYLEWHNSHPELNHPAPDDPFKNASDTVVDVNEFVDMVSKALKLHKAQSES</sequence>
<reference evidence="10" key="2">
    <citation type="submission" date="2019-05" db="EMBL/GenBank/DDBJ databases">
        <title>Unravelling the molecular evolution of spider venoms.</title>
        <authorList>
            <person name="Pineda S."/>
        </authorList>
    </citation>
    <scope>NUCLEOTIDE SEQUENCE</scope>
</reference>
<dbReference type="InterPro" id="IPR007657">
    <property type="entry name" value="Glycosyltransferase_61"/>
</dbReference>
<dbReference type="InterPro" id="IPR049625">
    <property type="entry name" value="Glyco_transf_61_cat"/>
</dbReference>
<evidence type="ECO:0000256" key="6">
    <source>
        <dbReference type="ARBA" id="ARBA00023136"/>
    </source>
</evidence>
<evidence type="ECO:0000313" key="10">
    <source>
        <dbReference type="EMBL" id="SNX33612.1"/>
    </source>
</evidence>
<dbReference type="PANTHER" id="PTHR20961">
    <property type="entry name" value="GLYCOSYLTRANSFERASE"/>
    <property type="match status" value="1"/>
</dbReference>
<keyword evidence="4" id="KW-0812">Transmembrane</keyword>
<evidence type="ECO:0000256" key="1">
    <source>
        <dbReference type="ARBA" id="ARBA00004167"/>
    </source>
</evidence>
<protein>
    <submittedName>
        <fullName evidence="10">U10-Liphistoxin-Lth1b_1</fullName>
    </submittedName>
</protein>
<evidence type="ECO:0000256" key="2">
    <source>
        <dbReference type="ARBA" id="ARBA00022676"/>
    </source>
</evidence>
<evidence type="ECO:0000259" key="9">
    <source>
        <dbReference type="Pfam" id="PF04577"/>
    </source>
</evidence>
<dbReference type="AlphaFoldDB" id="A0A4Q8K2H4"/>
<dbReference type="GO" id="GO:0016757">
    <property type="term" value="F:glycosyltransferase activity"/>
    <property type="evidence" value="ECO:0007669"/>
    <property type="project" value="UniProtKB-KW"/>
</dbReference>
<evidence type="ECO:0000256" key="7">
    <source>
        <dbReference type="ARBA" id="ARBA00023180"/>
    </source>
</evidence>
<evidence type="ECO:0000256" key="3">
    <source>
        <dbReference type="ARBA" id="ARBA00022679"/>
    </source>
</evidence>
<evidence type="ECO:0000256" key="5">
    <source>
        <dbReference type="ARBA" id="ARBA00022989"/>
    </source>
</evidence>
<evidence type="ECO:0000256" key="4">
    <source>
        <dbReference type="ARBA" id="ARBA00022692"/>
    </source>
</evidence>
<keyword evidence="5" id="KW-1133">Transmembrane helix</keyword>
<accession>A0A4Q8K2H4</accession>
<feature type="domain" description="Glycosyltransferase 61 catalytic" evidence="9">
    <location>
        <begin position="124"/>
        <end position="323"/>
    </location>
</feature>
<dbReference type="GO" id="GO:0016020">
    <property type="term" value="C:membrane"/>
    <property type="evidence" value="ECO:0007669"/>
    <property type="project" value="UniProtKB-SubCell"/>
</dbReference>